<dbReference type="AlphaFoldDB" id="A0A176Z5N6"/>
<dbReference type="EMBL" id="LSEF01000061">
    <property type="protein sequence ID" value="OAF15697.1"/>
    <property type="molecule type" value="Genomic_DNA"/>
</dbReference>
<reference evidence="1 2" key="1">
    <citation type="submission" date="2016-02" db="EMBL/GenBank/DDBJ databases">
        <title>Draft genome sequence of the strain BR 10247T Bradyrhizobium neotropicale isolated from nodules of Centrolobium paraense.</title>
        <authorList>
            <person name="Simoes-Araujo J.L."/>
            <person name="Barauna A.C."/>
            <person name="Silva K."/>
            <person name="Zilli J.E."/>
        </authorList>
    </citation>
    <scope>NUCLEOTIDE SEQUENCE [LARGE SCALE GENOMIC DNA]</scope>
    <source>
        <strain evidence="1 2">BR 10247</strain>
    </source>
</reference>
<protein>
    <recommendedName>
        <fullName evidence="3">Addiction module component</fullName>
    </recommendedName>
</protein>
<evidence type="ECO:0000313" key="1">
    <source>
        <dbReference type="EMBL" id="OAF15697.1"/>
    </source>
</evidence>
<keyword evidence="2" id="KW-1185">Reference proteome</keyword>
<evidence type="ECO:0000313" key="2">
    <source>
        <dbReference type="Proteomes" id="UP000077173"/>
    </source>
</evidence>
<sequence>MTRLLEEAFSKVSTLPDSEQDELARTLLELAGVDQPPIRLTAAEEADLDEAEAEIARGELATADDVRGMWAKHGLWMSVTRSGRSPRSTKS</sequence>
<gene>
    <name evidence="1" type="ORF">AXW67_14775</name>
</gene>
<accession>A0A176Z5N6</accession>
<proteinExistence type="predicted"/>
<dbReference type="RefSeq" id="WP_063679299.1">
    <property type="nucleotide sequence ID" value="NZ_LSEF01000061.1"/>
</dbReference>
<name>A0A176Z5N6_9BRAD</name>
<dbReference type="GeneID" id="32585708"/>
<organism evidence="1 2">
    <name type="scientific">Bradyrhizobium neotropicale</name>
    <dbReference type="NCBI Taxonomy" id="1497615"/>
    <lineage>
        <taxon>Bacteria</taxon>
        <taxon>Pseudomonadati</taxon>
        <taxon>Pseudomonadota</taxon>
        <taxon>Alphaproteobacteria</taxon>
        <taxon>Hyphomicrobiales</taxon>
        <taxon>Nitrobacteraceae</taxon>
        <taxon>Bradyrhizobium</taxon>
    </lineage>
</organism>
<evidence type="ECO:0008006" key="3">
    <source>
        <dbReference type="Google" id="ProtNLM"/>
    </source>
</evidence>
<dbReference type="Proteomes" id="UP000077173">
    <property type="component" value="Unassembled WGS sequence"/>
</dbReference>
<comment type="caution">
    <text evidence="1">The sequence shown here is derived from an EMBL/GenBank/DDBJ whole genome shotgun (WGS) entry which is preliminary data.</text>
</comment>